<feature type="region of interest" description="Disordered" evidence="1">
    <location>
        <begin position="163"/>
        <end position="182"/>
    </location>
</feature>
<evidence type="ECO:0000313" key="4">
    <source>
        <dbReference type="Proteomes" id="UP000573729"/>
    </source>
</evidence>
<reference evidence="3 4" key="1">
    <citation type="submission" date="2020-08" db="EMBL/GenBank/DDBJ databases">
        <title>Sequencing the genomes of 1000 actinobacteria strains.</title>
        <authorList>
            <person name="Klenk H.-P."/>
        </authorList>
    </citation>
    <scope>NUCLEOTIDE SEQUENCE [LARGE SCALE GENOMIC DNA]</scope>
    <source>
        <strain evidence="3 4">DSM 24947</strain>
    </source>
</reference>
<organism evidence="3 4">
    <name type="scientific">Microbacterium marinum</name>
    <dbReference type="NCBI Taxonomy" id="421115"/>
    <lineage>
        <taxon>Bacteria</taxon>
        <taxon>Bacillati</taxon>
        <taxon>Actinomycetota</taxon>
        <taxon>Actinomycetes</taxon>
        <taxon>Micrococcales</taxon>
        <taxon>Microbacteriaceae</taxon>
        <taxon>Microbacterium</taxon>
    </lineage>
</organism>
<proteinExistence type="predicted"/>
<feature type="compositionally biased region" description="Polar residues" evidence="1">
    <location>
        <begin position="1"/>
        <end position="27"/>
    </location>
</feature>
<dbReference type="AlphaFoldDB" id="A0A7W7BNA3"/>
<feature type="region of interest" description="Disordered" evidence="1">
    <location>
        <begin position="1"/>
        <end position="50"/>
    </location>
</feature>
<protein>
    <submittedName>
        <fullName evidence="3">Putative membrane protein YkoI</fullName>
    </submittedName>
</protein>
<evidence type="ECO:0000313" key="3">
    <source>
        <dbReference type="EMBL" id="MBB4665792.1"/>
    </source>
</evidence>
<evidence type="ECO:0000256" key="1">
    <source>
        <dbReference type="SAM" id="MobiDB-lite"/>
    </source>
</evidence>
<evidence type="ECO:0000256" key="2">
    <source>
        <dbReference type="SAM" id="Phobius"/>
    </source>
</evidence>
<dbReference type="Gene3D" id="3.30.505.20">
    <property type="match status" value="1"/>
</dbReference>
<keyword evidence="4" id="KW-1185">Reference proteome</keyword>
<comment type="caution">
    <text evidence="3">The sequence shown here is derived from an EMBL/GenBank/DDBJ whole genome shotgun (WGS) entry which is preliminary data.</text>
</comment>
<feature type="compositionally biased region" description="Low complexity" evidence="1">
    <location>
        <begin position="138"/>
        <end position="150"/>
    </location>
</feature>
<accession>A0A7W7BNA3</accession>
<name>A0A7W7BNA3_9MICO</name>
<keyword evidence="2" id="KW-1133">Transmembrane helix</keyword>
<feature type="region of interest" description="Disordered" evidence="1">
    <location>
        <begin position="75"/>
        <end position="150"/>
    </location>
</feature>
<dbReference type="EMBL" id="JACHMD010000001">
    <property type="protein sequence ID" value="MBB4665792.1"/>
    <property type="molecule type" value="Genomic_DNA"/>
</dbReference>
<dbReference type="RefSeq" id="WP_184214756.1">
    <property type="nucleotide sequence ID" value="NZ_JACHMD010000001.1"/>
</dbReference>
<dbReference type="Proteomes" id="UP000573729">
    <property type="component" value="Unassembled WGS sequence"/>
</dbReference>
<keyword evidence="2" id="KW-0812">Transmembrane</keyword>
<sequence length="284" mass="28108">MSEHNSTPDQSPTSDSAPAGSNPTAPTQAYPAETVVPTTTSEEKPAKRRGRTALIAGGAALGAILLVGGGAAIGAAVADGDDDDDRVAGLVADEQSASDSVADDDGTADQGSGDVNSGAQGSAAQGADDDGTDDRGSGDASAASGTVGATSADELDAIARAAASVAEGEPVSIDANRDGSWDVKLRGTDGSEAEVLVSADGTATVRETEGPDDDDRAPENILDAATLNTIVAAALAEADGRVIEIDADDDGRSPFDVTIVTADRQIVEITLDESGAVIGTEIDD</sequence>
<feature type="transmembrane region" description="Helical" evidence="2">
    <location>
        <begin position="53"/>
        <end position="77"/>
    </location>
</feature>
<gene>
    <name evidence="3" type="ORF">BKA24_000501</name>
</gene>
<feature type="compositionally biased region" description="Low complexity" evidence="1">
    <location>
        <begin position="117"/>
        <end position="126"/>
    </location>
</feature>
<keyword evidence="2" id="KW-0472">Membrane</keyword>